<evidence type="ECO:0000313" key="1">
    <source>
        <dbReference type="EMBL" id="AJA42292.1"/>
    </source>
</evidence>
<dbReference type="RefSeq" id="YP_009214572.1">
    <property type="nucleotide sequence ID" value="NC_028962.1"/>
</dbReference>
<dbReference type="EMBL" id="KP027447">
    <property type="protein sequence ID" value="AJA42292.1"/>
    <property type="molecule type" value="Genomic_DNA"/>
</dbReference>
<dbReference type="GeneID" id="26640989"/>
<sequence>MVRYYNYCPNCGRNKVESVTTSVTYLVCMNKDCRFAHIVEPPNSMGDKSREYTTTLSKEDWSKITKNIDVDEINNDSLTSFSSDDSVLDYTQIIKELVYKKDIDKEENNRYKDIWFKYKEEKISAYKYGYEKLKEVEDFSYVAQPIERTLSILKQDIKNMDELDGLNDFEKLMKKLNL</sequence>
<keyword evidence="2" id="KW-1185">Reference proteome</keyword>
<evidence type="ECO:0000313" key="2">
    <source>
        <dbReference type="Proteomes" id="UP000032689"/>
    </source>
</evidence>
<organism evidence="1 2">
    <name type="scientific">Staphylococcus phage vB_SepM_ phiIPLA-C1C</name>
    <dbReference type="NCBI Taxonomy" id="1572704"/>
    <lineage>
        <taxon>Viruses</taxon>
        <taxon>Duplodnaviria</taxon>
        <taxon>Heunggongvirae</taxon>
        <taxon>Uroviricota</taxon>
        <taxon>Caudoviricetes</taxon>
        <taxon>Herelleviridae</taxon>
        <taxon>Twortvirinae</taxon>
        <taxon>Sepunavirus</taxon>
        <taxon>Sepunavirus IPLAC1C</taxon>
    </lineage>
</organism>
<dbReference type="KEGG" id="vg:26640989"/>
<dbReference type="Proteomes" id="UP000032689">
    <property type="component" value="Segment"/>
</dbReference>
<proteinExistence type="predicted"/>
<name>A0A0D3MWK9_9CAUD</name>
<reference evidence="1 2" key="1">
    <citation type="journal article" date="2015" name="Appl. Environ. Microbiol.">
        <title>Two Phages, phiIPLA-RODI and phiIPLA-C1C, Lyse Mono- and Dual-Species Staphylococcal Biofilms.</title>
        <authorList>
            <person name="Gutierrez D."/>
            <person name="Vandenheuvel D."/>
            <person name="Martinez B."/>
            <person name="Rodriguez A."/>
            <person name="Lavigne R."/>
            <person name="Garcia P."/>
        </authorList>
    </citation>
    <scope>NUCLEOTIDE SEQUENCE [LARGE SCALE GENOMIC DNA]</scope>
</reference>
<protein>
    <submittedName>
        <fullName evidence="1">Uncharacterized protein</fullName>
    </submittedName>
</protein>
<accession>A0A0D3MWK9</accession>